<proteinExistence type="predicted"/>
<evidence type="ECO:0000313" key="1">
    <source>
        <dbReference type="EMBL" id="EPB90535.1"/>
    </source>
</evidence>
<keyword evidence="2" id="KW-1185">Reference proteome</keyword>
<dbReference type="AlphaFoldDB" id="S2KDW2"/>
<dbReference type="Proteomes" id="UP000014254">
    <property type="component" value="Unassembled WGS sequence"/>
</dbReference>
<dbReference type="VEuPathDB" id="FungiDB:HMPREF1544_02594"/>
<name>S2KDW2_MUCC1</name>
<reference evidence="2" key="1">
    <citation type="submission" date="2013-05" db="EMBL/GenBank/DDBJ databases">
        <title>The Genome sequence of Mucor circinelloides f. circinelloides 1006PhL.</title>
        <authorList>
            <consortium name="The Broad Institute Genomics Platform"/>
            <person name="Cuomo C."/>
            <person name="Earl A."/>
            <person name="Findley K."/>
            <person name="Lee S.C."/>
            <person name="Walker B."/>
            <person name="Young S."/>
            <person name="Zeng Q."/>
            <person name="Gargeya S."/>
            <person name="Fitzgerald M."/>
            <person name="Haas B."/>
            <person name="Abouelleil A."/>
            <person name="Allen A.W."/>
            <person name="Alvarado L."/>
            <person name="Arachchi H.M."/>
            <person name="Berlin A.M."/>
            <person name="Chapman S.B."/>
            <person name="Gainer-Dewar J."/>
            <person name="Goldberg J."/>
            <person name="Griggs A."/>
            <person name="Gujja S."/>
            <person name="Hansen M."/>
            <person name="Howarth C."/>
            <person name="Imamovic A."/>
            <person name="Ireland A."/>
            <person name="Larimer J."/>
            <person name="McCowan C."/>
            <person name="Murphy C."/>
            <person name="Pearson M."/>
            <person name="Poon T.W."/>
            <person name="Priest M."/>
            <person name="Roberts A."/>
            <person name="Saif S."/>
            <person name="Shea T."/>
            <person name="Sisk P."/>
            <person name="Sykes S."/>
            <person name="Wortman J."/>
            <person name="Nusbaum C."/>
            <person name="Birren B."/>
        </authorList>
    </citation>
    <scope>NUCLEOTIDE SEQUENCE [LARGE SCALE GENOMIC DNA]</scope>
    <source>
        <strain evidence="2">1006PhL</strain>
    </source>
</reference>
<dbReference type="OrthoDB" id="2240665at2759"/>
<evidence type="ECO:0000313" key="2">
    <source>
        <dbReference type="Proteomes" id="UP000014254"/>
    </source>
</evidence>
<organism evidence="1 2">
    <name type="scientific">Mucor circinelloides f. circinelloides (strain 1006PhL)</name>
    <name type="common">Mucormycosis agent</name>
    <name type="synonym">Calyptromyces circinelloides</name>
    <dbReference type="NCBI Taxonomy" id="1220926"/>
    <lineage>
        <taxon>Eukaryota</taxon>
        <taxon>Fungi</taxon>
        <taxon>Fungi incertae sedis</taxon>
        <taxon>Mucoromycota</taxon>
        <taxon>Mucoromycotina</taxon>
        <taxon>Mucoromycetes</taxon>
        <taxon>Mucorales</taxon>
        <taxon>Mucorineae</taxon>
        <taxon>Mucoraceae</taxon>
        <taxon>Mucor</taxon>
    </lineage>
</organism>
<accession>S2KDW2</accession>
<dbReference type="EMBL" id="KE123919">
    <property type="protein sequence ID" value="EPB90535.1"/>
    <property type="molecule type" value="Genomic_DNA"/>
</dbReference>
<dbReference type="InParanoid" id="S2KDW2"/>
<dbReference type="eggNOG" id="ENOG502RAZ0">
    <property type="taxonomic scope" value="Eukaryota"/>
</dbReference>
<gene>
    <name evidence="1" type="ORF">HMPREF1544_02594</name>
</gene>
<protein>
    <submittedName>
        <fullName evidence="1">Uncharacterized protein</fullName>
    </submittedName>
</protein>
<sequence>MRTPFPVRDDLEEMKDKIATIKEAFSDFAANPASVVPSALKTVCQGQSFSDIGSILAEVEEPRTKQEADIFVDGICGRLITSIVIFSKGTWMYITQAEAYMRDAKNIDDCANTTITIQYPSKAKFSMEQKQEYQNPWLDKTSSS</sequence>